<evidence type="ECO:0000313" key="3">
    <source>
        <dbReference type="Proteomes" id="UP000600918"/>
    </source>
</evidence>
<organism evidence="2 3">
    <name type="scientific">Vespula pensylvanica</name>
    <name type="common">Western yellow jacket</name>
    <name type="synonym">Wasp</name>
    <dbReference type="NCBI Taxonomy" id="30213"/>
    <lineage>
        <taxon>Eukaryota</taxon>
        <taxon>Metazoa</taxon>
        <taxon>Ecdysozoa</taxon>
        <taxon>Arthropoda</taxon>
        <taxon>Hexapoda</taxon>
        <taxon>Insecta</taxon>
        <taxon>Pterygota</taxon>
        <taxon>Neoptera</taxon>
        <taxon>Endopterygota</taxon>
        <taxon>Hymenoptera</taxon>
        <taxon>Apocrita</taxon>
        <taxon>Aculeata</taxon>
        <taxon>Vespoidea</taxon>
        <taxon>Vespidae</taxon>
        <taxon>Vespinae</taxon>
        <taxon>Vespula</taxon>
    </lineage>
</organism>
<dbReference type="AlphaFoldDB" id="A0A834UG87"/>
<feature type="region of interest" description="Disordered" evidence="1">
    <location>
        <begin position="1"/>
        <end position="71"/>
    </location>
</feature>
<feature type="compositionally biased region" description="Low complexity" evidence="1">
    <location>
        <begin position="92"/>
        <end position="101"/>
    </location>
</feature>
<protein>
    <submittedName>
        <fullName evidence="2">Uncharacterized protein</fullName>
    </submittedName>
</protein>
<dbReference type="Proteomes" id="UP000600918">
    <property type="component" value="Unassembled WGS sequence"/>
</dbReference>
<comment type="caution">
    <text evidence="2">The sequence shown here is derived from an EMBL/GenBank/DDBJ whole genome shotgun (WGS) entry which is preliminary data.</text>
</comment>
<evidence type="ECO:0000256" key="1">
    <source>
        <dbReference type="SAM" id="MobiDB-lite"/>
    </source>
</evidence>
<name>A0A834UG87_VESPE</name>
<reference evidence="2" key="1">
    <citation type="journal article" date="2020" name="G3 (Bethesda)">
        <title>High-Quality Assemblies for Three Invasive Social Wasps from the &lt;i&gt;Vespula&lt;/i&gt; Genus.</title>
        <authorList>
            <person name="Harrop T.W.R."/>
            <person name="Guhlin J."/>
            <person name="McLaughlin G.M."/>
            <person name="Permina E."/>
            <person name="Stockwell P."/>
            <person name="Gilligan J."/>
            <person name="Le Lec M.F."/>
            <person name="Gruber M.A.M."/>
            <person name="Quinn O."/>
            <person name="Lovegrove M."/>
            <person name="Duncan E.J."/>
            <person name="Remnant E.J."/>
            <person name="Van Eeckhoven J."/>
            <person name="Graham B."/>
            <person name="Knapp R.A."/>
            <person name="Langford K.W."/>
            <person name="Kronenberg Z."/>
            <person name="Press M.O."/>
            <person name="Eacker S.M."/>
            <person name="Wilson-Rankin E.E."/>
            <person name="Purcell J."/>
            <person name="Lester P.J."/>
            <person name="Dearden P.K."/>
        </authorList>
    </citation>
    <scope>NUCLEOTIDE SEQUENCE</scope>
    <source>
        <strain evidence="2">Volc-1</strain>
    </source>
</reference>
<sequence length="169" mass="17584">MEDGPRESATSSASTRPFPVEKGILLTKETKSISPSHWNEEEDEEEAKGGGGRFDGGVTTERRVWPARQNTIGEFDERSLVNYNTGAPCVRAATAASSSRRITSRKVEALRSKATNGGGGSDGGDGDGDGSDGDGGDGDGDGDGDGHSGRPIGLQHGICLTRYASRLSL</sequence>
<gene>
    <name evidence="2" type="ORF">H0235_000243</name>
</gene>
<feature type="compositionally biased region" description="Acidic residues" evidence="1">
    <location>
        <begin position="124"/>
        <end position="143"/>
    </location>
</feature>
<keyword evidence="3" id="KW-1185">Reference proteome</keyword>
<proteinExistence type="predicted"/>
<accession>A0A834UG87</accession>
<evidence type="ECO:0000313" key="2">
    <source>
        <dbReference type="EMBL" id="KAF7437852.1"/>
    </source>
</evidence>
<feature type="region of interest" description="Disordered" evidence="1">
    <location>
        <begin position="92"/>
        <end position="155"/>
    </location>
</feature>
<dbReference type="EMBL" id="JACSDY010000001">
    <property type="protein sequence ID" value="KAF7437852.1"/>
    <property type="molecule type" value="Genomic_DNA"/>
</dbReference>